<feature type="domain" description="Suppressor of fused-like" evidence="4">
    <location>
        <begin position="564"/>
        <end position="729"/>
    </location>
</feature>
<dbReference type="RefSeq" id="WP_117725390.1">
    <property type="nucleotide sequence ID" value="NZ_QSUL01000018.1"/>
</dbReference>
<evidence type="ECO:0000259" key="4">
    <source>
        <dbReference type="Pfam" id="PF05076"/>
    </source>
</evidence>
<accession>A0A3E5B1V4</accession>
<dbReference type="Pfam" id="PF05076">
    <property type="entry name" value="SUFU"/>
    <property type="match status" value="1"/>
</dbReference>
<reference evidence="5 6" key="1">
    <citation type="submission" date="2018-08" db="EMBL/GenBank/DDBJ databases">
        <title>A genome reference for cultivated species of the human gut microbiota.</title>
        <authorList>
            <person name="Zou Y."/>
            <person name="Xue W."/>
            <person name="Luo G."/>
        </authorList>
    </citation>
    <scope>NUCLEOTIDE SEQUENCE [LARGE SCALE GENOMIC DNA]</scope>
    <source>
        <strain evidence="5 6">OM05-15BH</strain>
    </source>
</reference>
<dbReference type="InterPro" id="IPR037181">
    <property type="entry name" value="SUFU_N"/>
</dbReference>
<evidence type="ECO:0000256" key="2">
    <source>
        <dbReference type="ARBA" id="ARBA00022803"/>
    </source>
</evidence>
<keyword evidence="2 3" id="KW-0802">TPR repeat</keyword>
<dbReference type="Pfam" id="PF07719">
    <property type="entry name" value="TPR_2"/>
    <property type="match status" value="1"/>
</dbReference>
<dbReference type="SUPFAM" id="SSF48452">
    <property type="entry name" value="TPR-like"/>
    <property type="match status" value="1"/>
</dbReference>
<dbReference type="AlphaFoldDB" id="A0A3E5B1V4"/>
<dbReference type="InterPro" id="IPR013105">
    <property type="entry name" value="TPR_2"/>
</dbReference>
<dbReference type="Proteomes" id="UP000260983">
    <property type="component" value="Unassembled WGS sequence"/>
</dbReference>
<evidence type="ECO:0000256" key="1">
    <source>
        <dbReference type="ARBA" id="ARBA00022737"/>
    </source>
</evidence>
<dbReference type="InterPro" id="IPR011990">
    <property type="entry name" value="TPR-like_helical_dom_sf"/>
</dbReference>
<gene>
    <name evidence="5" type="ORF">DXB65_20510</name>
</gene>
<proteinExistence type="predicted"/>
<feature type="repeat" description="TPR" evidence="3">
    <location>
        <begin position="478"/>
        <end position="511"/>
    </location>
</feature>
<sequence length="734" mass="84887">MSIGFRLTTKCKNVSSFQKLLDVVAARHEVSVSHTEDYSELSVCRLGNIFFNYESAEDEMVIIGDCQTNLLGAGFHKAAIDIVDELMELRDFPFEVEDDTEYYEHRDFERMRSEHFYHWLNAIVELCQERMSKDGDMQAICWDCNKYMPQEVAGTVVSPFGRVRPENLVERIKNKGIEALANEFLMWNNKERDALFYRNTALSALWEDCYFMPSARSDEDEEINSFIIKNLETAAGMDASLPFPKEDYLLLCRLAEKEPIDVSALPDYVCEFPIGYRKGWVTYTLGNLKFSLPGKYLYFEEDDSRGYYDGEDENWHIVRLMAYSMPDEEADYLEDDAPVLLEELFFKNGRCRLYDLGADGDEKSDEYVCQCQVITEHQFTLFTISCEGKKEATAFSTGFIKHFSAIKEDKHDELLKKIEKWNEEDEEQRIIDAILEIAEEERGTELTGLLARAYNNLGSFQEALDCLFSIEEECKEDALWFYRVGYAYYYLNQLDKAQEAFEHSLELDPDDEDAKEYVENCKNGVLPYNPEIYKGEEIDTLEAHIEKFFGHSDNVFHEIASPDVHIDIYIIEPTDEKNYYTLVTSGMGAHRMNVPRKLAEYKLERAELLIYLPADWKIQSHDEKDYWPLRWLKILARLPIEQDTWLGWGHTIPNGEPFAEDTKLSGVLLINPENVKEGAAVCQLPNGEEVNFYQVIPLYEEEMNFKIAKGAEALLGKMGEMSAVVDINRVNVCG</sequence>
<comment type="caution">
    <text evidence="5">The sequence shown here is derived from an EMBL/GenBank/DDBJ whole genome shotgun (WGS) entry which is preliminary data.</text>
</comment>
<evidence type="ECO:0000313" key="6">
    <source>
        <dbReference type="Proteomes" id="UP000260983"/>
    </source>
</evidence>
<dbReference type="InterPro" id="IPR019734">
    <property type="entry name" value="TPR_rpt"/>
</dbReference>
<dbReference type="SUPFAM" id="SSF103359">
    <property type="entry name" value="Suppressor of Fused, N-terminal domain"/>
    <property type="match status" value="1"/>
</dbReference>
<dbReference type="Gene3D" id="1.25.40.10">
    <property type="entry name" value="Tetratricopeptide repeat domain"/>
    <property type="match status" value="1"/>
</dbReference>
<protein>
    <submittedName>
        <fullName evidence="5">Tetratricopeptide repeat protein</fullName>
    </submittedName>
</protein>
<name>A0A3E5B1V4_9BACE</name>
<evidence type="ECO:0000256" key="3">
    <source>
        <dbReference type="PROSITE-ProRule" id="PRU00339"/>
    </source>
</evidence>
<dbReference type="SMART" id="SM00028">
    <property type="entry name" value="TPR"/>
    <property type="match status" value="2"/>
</dbReference>
<dbReference type="PROSITE" id="PS50005">
    <property type="entry name" value="TPR"/>
    <property type="match status" value="1"/>
</dbReference>
<dbReference type="PROSITE" id="PS50293">
    <property type="entry name" value="TPR_REGION"/>
    <property type="match status" value="1"/>
</dbReference>
<dbReference type="InterPro" id="IPR020941">
    <property type="entry name" value="SUFU-like_domain"/>
</dbReference>
<organism evidence="5 6">
    <name type="scientific">Bacteroides oleiciplenus</name>
    <dbReference type="NCBI Taxonomy" id="626931"/>
    <lineage>
        <taxon>Bacteria</taxon>
        <taxon>Pseudomonadati</taxon>
        <taxon>Bacteroidota</taxon>
        <taxon>Bacteroidia</taxon>
        <taxon>Bacteroidales</taxon>
        <taxon>Bacteroidaceae</taxon>
        <taxon>Bacteroides</taxon>
    </lineage>
</organism>
<evidence type="ECO:0000313" key="5">
    <source>
        <dbReference type="EMBL" id="RGN31465.1"/>
    </source>
</evidence>
<dbReference type="EMBL" id="QSUL01000018">
    <property type="protein sequence ID" value="RGN31465.1"/>
    <property type="molecule type" value="Genomic_DNA"/>
</dbReference>
<keyword evidence="1" id="KW-0677">Repeat</keyword>